<reference evidence="1" key="1">
    <citation type="submission" date="2022-11" db="EMBL/GenBank/DDBJ databases">
        <title>Lysinibacillus irui.</title>
        <authorList>
            <person name="Akintayo S.O."/>
        </authorList>
    </citation>
    <scope>NUCLEOTIDE SEQUENCE</scope>
    <source>
        <strain evidence="1">IRB4-01</strain>
        <plasmid evidence="1">unnamed</plasmid>
    </source>
</reference>
<sequence length="241" mass="28543">MVSKMIDFGWRLPEGFSKNLGNCFDMVTIDMYATPDLTERHIPMFLSEGEYMLVTAKSKDRVDYRELGQFTILDGIFSKGDYFHSFFIAENIFDNMNGKKVKLIALLYEERGIIHKWNPFFEELFLPLIQDDINKGVDSHWRSLLEIQQNCSLDLDVYEIVLENQVDYEIDVDWNKGEIFTTVVYYALLNHIFLVENEKYPAIPGSARTIQAYRDLYDDHLKNQVDMDQWRSKYRLRDPWS</sequence>
<dbReference type="Proteomes" id="UP001219585">
    <property type="component" value="Plasmid unnamed"/>
</dbReference>
<gene>
    <name evidence="1" type="ORF">OU989_23005</name>
</gene>
<name>A0AAJ5RUM9_9BACI</name>
<organism evidence="1 2">
    <name type="scientific">Lysinibacillus irui</name>
    <dbReference type="NCBI Taxonomy" id="2998077"/>
    <lineage>
        <taxon>Bacteria</taxon>
        <taxon>Bacillati</taxon>
        <taxon>Bacillota</taxon>
        <taxon>Bacilli</taxon>
        <taxon>Bacillales</taxon>
        <taxon>Bacillaceae</taxon>
        <taxon>Lysinibacillus</taxon>
    </lineage>
</organism>
<accession>A0AAJ5RUM9</accession>
<dbReference type="RefSeq" id="WP_274797599.1">
    <property type="nucleotide sequence ID" value="NZ_CP113528.1"/>
</dbReference>
<protein>
    <submittedName>
        <fullName evidence="1">Uncharacterized protein</fullName>
    </submittedName>
</protein>
<dbReference type="EMBL" id="CP113528">
    <property type="protein sequence ID" value="WDV09389.1"/>
    <property type="molecule type" value="Genomic_DNA"/>
</dbReference>
<geneLocation type="plasmid" evidence="1 2">
    <name>unnamed</name>
</geneLocation>
<dbReference type="AlphaFoldDB" id="A0AAJ5RUM9"/>
<evidence type="ECO:0000313" key="1">
    <source>
        <dbReference type="EMBL" id="WDV09389.1"/>
    </source>
</evidence>
<evidence type="ECO:0000313" key="2">
    <source>
        <dbReference type="Proteomes" id="UP001219585"/>
    </source>
</evidence>
<keyword evidence="1" id="KW-0614">Plasmid</keyword>
<proteinExistence type="predicted"/>
<dbReference type="KEGG" id="liu:OU989_23005"/>